<dbReference type="Pfam" id="PF04892">
    <property type="entry name" value="VanZ"/>
    <property type="match status" value="1"/>
</dbReference>
<feature type="transmembrane region" description="Helical" evidence="1">
    <location>
        <begin position="6"/>
        <end position="25"/>
    </location>
</feature>
<dbReference type="Proteomes" id="UP000551878">
    <property type="component" value="Unassembled WGS sequence"/>
</dbReference>
<organism evidence="3 4">
    <name type="scientific">Texcoconibacillus texcoconensis</name>
    <dbReference type="NCBI Taxonomy" id="1095777"/>
    <lineage>
        <taxon>Bacteria</taxon>
        <taxon>Bacillati</taxon>
        <taxon>Bacillota</taxon>
        <taxon>Bacilli</taxon>
        <taxon>Bacillales</taxon>
        <taxon>Bacillaceae</taxon>
        <taxon>Texcoconibacillus</taxon>
    </lineage>
</organism>
<evidence type="ECO:0000313" key="4">
    <source>
        <dbReference type="Proteomes" id="UP000551878"/>
    </source>
</evidence>
<comment type="caution">
    <text evidence="3">The sequence shown here is derived from an EMBL/GenBank/DDBJ whole genome shotgun (WGS) entry which is preliminary data.</text>
</comment>
<keyword evidence="4" id="KW-1185">Reference proteome</keyword>
<feature type="transmembrane region" description="Helical" evidence="1">
    <location>
        <begin position="116"/>
        <end position="138"/>
    </location>
</feature>
<sequence length="197" mass="22854">MVLTPSFIPIWIVFFFVGAALCLYLRKIKSESIVYIMFFCIYYIYILFVLAYTQFPIYLTTPPELAMSAEELLSYNVNLTPDILSILSEPGILNVVMTVPFGFGLCFLKQVSLKKIILWGFSFSFILESLQLINMMITRYSFRSFDINDLLFNTLGAVIGYLLFILFAKSFLKIVKRWDIGLGNINEYIYNVSYNHH</sequence>
<dbReference type="InterPro" id="IPR053150">
    <property type="entry name" value="Teicoplanin_resist-assoc"/>
</dbReference>
<feature type="transmembrane region" description="Helical" evidence="1">
    <location>
        <begin position="150"/>
        <end position="168"/>
    </location>
</feature>
<dbReference type="InterPro" id="IPR006976">
    <property type="entry name" value="VanZ-like"/>
</dbReference>
<feature type="transmembrane region" description="Helical" evidence="1">
    <location>
        <begin position="32"/>
        <end position="55"/>
    </location>
</feature>
<dbReference type="RefSeq" id="WP_184664626.1">
    <property type="nucleotide sequence ID" value="NZ_JACHHB010000010.1"/>
</dbReference>
<keyword evidence="1" id="KW-1133">Transmembrane helix</keyword>
<evidence type="ECO:0000259" key="2">
    <source>
        <dbReference type="Pfam" id="PF04892"/>
    </source>
</evidence>
<feature type="domain" description="VanZ-like" evidence="2">
    <location>
        <begin position="43"/>
        <end position="167"/>
    </location>
</feature>
<dbReference type="PANTHER" id="PTHR36834">
    <property type="entry name" value="MEMBRANE PROTEIN-RELATED"/>
    <property type="match status" value="1"/>
</dbReference>
<evidence type="ECO:0000256" key="1">
    <source>
        <dbReference type="SAM" id="Phobius"/>
    </source>
</evidence>
<dbReference type="AlphaFoldDB" id="A0A840QSA4"/>
<proteinExistence type="predicted"/>
<gene>
    <name evidence="3" type="ORF">HNQ41_002392</name>
</gene>
<reference evidence="3 4" key="1">
    <citation type="submission" date="2020-08" db="EMBL/GenBank/DDBJ databases">
        <title>Genomic Encyclopedia of Type Strains, Phase IV (KMG-IV): sequencing the most valuable type-strain genomes for metagenomic binning, comparative biology and taxonomic classification.</title>
        <authorList>
            <person name="Goeker M."/>
        </authorList>
    </citation>
    <scope>NUCLEOTIDE SEQUENCE [LARGE SCALE GENOMIC DNA]</scope>
    <source>
        <strain evidence="3 4">DSM 24696</strain>
    </source>
</reference>
<dbReference type="PANTHER" id="PTHR36834:SF1">
    <property type="entry name" value="INTEGRAL MEMBRANE PROTEIN"/>
    <property type="match status" value="1"/>
</dbReference>
<keyword evidence="1" id="KW-0472">Membrane</keyword>
<protein>
    <submittedName>
        <fullName evidence="3">Glycopeptide antibiotics resistance protein</fullName>
    </submittedName>
</protein>
<evidence type="ECO:0000313" key="3">
    <source>
        <dbReference type="EMBL" id="MBB5174198.1"/>
    </source>
</evidence>
<feature type="transmembrane region" description="Helical" evidence="1">
    <location>
        <begin position="91"/>
        <end position="109"/>
    </location>
</feature>
<dbReference type="EMBL" id="JACHHB010000010">
    <property type="protein sequence ID" value="MBB5174198.1"/>
    <property type="molecule type" value="Genomic_DNA"/>
</dbReference>
<keyword evidence="1" id="KW-0812">Transmembrane</keyword>
<accession>A0A840QSA4</accession>
<name>A0A840QSA4_9BACI</name>